<comment type="caution">
    <text evidence="2">The sequence shown here is derived from an EMBL/GenBank/DDBJ whole genome shotgun (WGS) entry which is preliminary data.</text>
</comment>
<gene>
    <name evidence="2" type="ORF">QMA06_06860</name>
</gene>
<name>A0ABT7ZTZ5_9FLAO</name>
<dbReference type="Pfam" id="PF00583">
    <property type="entry name" value="Acetyltransf_1"/>
    <property type="match status" value="1"/>
</dbReference>
<dbReference type="Proteomes" id="UP001231197">
    <property type="component" value="Unassembled WGS sequence"/>
</dbReference>
<evidence type="ECO:0000313" key="3">
    <source>
        <dbReference type="Proteomes" id="UP001231197"/>
    </source>
</evidence>
<dbReference type="InterPro" id="IPR000182">
    <property type="entry name" value="GNAT_dom"/>
</dbReference>
<dbReference type="PROSITE" id="PS51186">
    <property type="entry name" value="GNAT"/>
    <property type="match status" value="1"/>
</dbReference>
<proteinExistence type="predicted"/>
<protein>
    <submittedName>
        <fullName evidence="2">GNAT family N-acetyltransferase</fullName>
    </submittedName>
</protein>
<evidence type="ECO:0000313" key="2">
    <source>
        <dbReference type="EMBL" id="MDN3492434.1"/>
    </source>
</evidence>
<reference evidence="2 3" key="1">
    <citation type="journal article" date="2023" name="Int. J. Syst. Evol. Microbiol.">
        <title>Winogradskyella bathintestinalis sp. nov., isolated from the intestine of the deep-sea loosejaw dragonfish, Malacosteus niger.</title>
        <authorList>
            <person name="Uniacke-Lowe S."/>
            <person name="Johnson C.N."/>
            <person name="Stanton C."/>
            <person name="Hill C."/>
            <person name="Ross P."/>
        </authorList>
    </citation>
    <scope>NUCLEOTIDE SEQUENCE [LARGE SCALE GENOMIC DNA]</scope>
    <source>
        <strain evidence="2 3">APC 3343</strain>
    </source>
</reference>
<keyword evidence="3" id="KW-1185">Reference proteome</keyword>
<feature type="domain" description="N-acetyltransferase" evidence="1">
    <location>
        <begin position="6"/>
        <end position="145"/>
    </location>
</feature>
<dbReference type="EMBL" id="JASDDK010000002">
    <property type="protein sequence ID" value="MDN3492434.1"/>
    <property type="molecule type" value="Genomic_DNA"/>
</dbReference>
<organism evidence="2 3">
    <name type="scientific">Winogradskyella bathintestinalis</name>
    <dbReference type="NCBI Taxonomy" id="3035208"/>
    <lineage>
        <taxon>Bacteria</taxon>
        <taxon>Pseudomonadati</taxon>
        <taxon>Bacteroidota</taxon>
        <taxon>Flavobacteriia</taxon>
        <taxon>Flavobacteriales</taxon>
        <taxon>Flavobacteriaceae</taxon>
        <taxon>Winogradskyella</taxon>
    </lineage>
</organism>
<sequence>MRLSNIELNRSDEVSVKDHLNKCDVYFKPKLSSYVDIDMYSKKLIKSANRLEVWDGSYLIALLAYYKKEDKIYISNLSVDYNYFGNSIGFNLLTYLIGKYKKMNILNISLEVFKENKKALKFYKLNDFYIINQDDNKFLLNYDYV</sequence>
<dbReference type="Gene3D" id="3.40.630.30">
    <property type="match status" value="1"/>
</dbReference>
<dbReference type="InterPro" id="IPR016181">
    <property type="entry name" value="Acyl_CoA_acyltransferase"/>
</dbReference>
<dbReference type="SUPFAM" id="SSF55729">
    <property type="entry name" value="Acyl-CoA N-acyltransferases (Nat)"/>
    <property type="match status" value="1"/>
</dbReference>
<evidence type="ECO:0000259" key="1">
    <source>
        <dbReference type="PROSITE" id="PS51186"/>
    </source>
</evidence>
<accession>A0ABT7ZTZ5</accession>